<dbReference type="Proteomes" id="UP001501940">
    <property type="component" value="Chromosome 20"/>
</dbReference>
<keyword evidence="1" id="KW-0732">Signal</keyword>
<dbReference type="SUPFAM" id="SSF48726">
    <property type="entry name" value="Immunoglobulin"/>
    <property type="match status" value="1"/>
</dbReference>
<dbReference type="InterPro" id="IPR007110">
    <property type="entry name" value="Ig-like_dom"/>
</dbReference>
<dbReference type="Gene3D" id="2.60.40.10">
    <property type="entry name" value="Immunoglobulins"/>
    <property type="match status" value="1"/>
</dbReference>
<dbReference type="InterPro" id="IPR013783">
    <property type="entry name" value="Ig-like_fold"/>
</dbReference>
<dbReference type="InterPro" id="IPR050413">
    <property type="entry name" value="TCR_beta_variable"/>
</dbReference>
<evidence type="ECO:0000259" key="3">
    <source>
        <dbReference type="PROSITE" id="PS50835"/>
    </source>
</evidence>
<feature type="domain" description="Ig-like" evidence="3">
    <location>
        <begin position="12"/>
        <end position="121"/>
    </location>
</feature>
<dbReference type="PANTHER" id="PTHR23268">
    <property type="entry name" value="T-CELL RECEPTOR BETA CHAIN"/>
    <property type="match status" value="1"/>
</dbReference>
<reference evidence="4" key="2">
    <citation type="submission" date="2025-08" db="UniProtKB">
        <authorList>
            <consortium name="Ensembl"/>
        </authorList>
    </citation>
    <scope>IDENTIFICATION</scope>
</reference>
<evidence type="ECO:0000256" key="2">
    <source>
        <dbReference type="ARBA" id="ARBA00022859"/>
    </source>
</evidence>
<protein>
    <recommendedName>
        <fullName evidence="3">Ig-like domain-containing protein</fullName>
    </recommendedName>
</protein>
<evidence type="ECO:0000256" key="1">
    <source>
        <dbReference type="ARBA" id="ARBA00022729"/>
    </source>
</evidence>
<name>A0AAQ5Y1P2_AMPOC</name>
<sequence length="121" mass="13541">TVLNTVCSVAYPILSVSLGVEVHQSPSDFITKPGEEVQIFCSHDKTDFRLMLWYQRSPGETAMKLIGYLHYNTLSMEEQYKDNFNITGDLSGNKKKNESLKIQVVGPEQGAVYYCAASKAQ</sequence>
<evidence type="ECO:0000313" key="4">
    <source>
        <dbReference type="Ensembl" id="ENSAOCP00000045510.1"/>
    </source>
</evidence>
<accession>A0AAQ5Y1P2</accession>
<dbReference type="PROSITE" id="PS50835">
    <property type="entry name" value="IG_LIKE"/>
    <property type="match status" value="1"/>
</dbReference>
<dbReference type="GeneTree" id="ENSGT00940000170858"/>
<keyword evidence="2" id="KW-0391">Immunity</keyword>
<dbReference type="Ensembl" id="ENSAOCT00000050756.1">
    <property type="protein sequence ID" value="ENSAOCP00000045510.1"/>
    <property type="gene ID" value="ENSAOCG00000033892.1"/>
</dbReference>
<dbReference type="GO" id="GO:0005886">
    <property type="term" value="C:plasma membrane"/>
    <property type="evidence" value="ECO:0007669"/>
    <property type="project" value="TreeGrafter"/>
</dbReference>
<proteinExistence type="predicted"/>
<dbReference type="InterPro" id="IPR013106">
    <property type="entry name" value="Ig_V-set"/>
</dbReference>
<organism evidence="4 5">
    <name type="scientific">Amphiprion ocellaris</name>
    <name type="common">Clown anemonefish</name>
    <dbReference type="NCBI Taxonomy" id="80972"/>
    <lineage>
        <taxon>Eukaryota</taxon>
        <taxon>Metazoa</taxon>
        <taxon>Chordata</taxon>
        <taxon>Craniata</taxon>
        <taxon>Vertebrata</taxon>
        <taxon>Euteleostomi</taxon>
        <taxon>Actinopterygii</taxon>
        <taxon>Neopterygii</taxon>
        <taxon>Teleostei</taxon>
        <taxon>Neoteleostei</taxon>
        <taxon>Acanthomorphata</taxon>
        <taxon>Ovalentaria</taxon>
        <taxon>Pomacentridae</taxon>
        <taxon>Amphiprion</taxon>
    </lineage>
</organism>
<reference evidence="4 5" key="1">
    <citation type="submission" date="2022-01" db="EMBL/GenBank/DDBJ databases">
        <title>A chromosome-scale genome assembly of the false clownfish, Amphiprion ocellaris.</title>
        <authorList>
            <person name="Ryu T."/>
        </authorList>
    </citation>
    <scope>NUCLEOTIDE SEQUENCE [LARGE SCALE GENOMIC DNA]</scope>
</reference>
<evidence type="ECO:0000313" key="5">
    <source>
        <dbReference type="Proteomes" id="UP001501940"/>
    </source>
</evidence>
<dbReference type="PANTHER" id="PTHR23268:SF102">
    <property type="entry name" value="IMMUNOGLOBULIN V-SET DOMAIN-CONTAINING PROTEIN"/>
    <property type="match status" value="1"/>
</dbReference>
<dbReference type="SMART" id="SM00406">
    <property type="entry name" value="IGv"/>
    <property type="match status" value="1"/>
</dbReference>
<dbReference type="InterPro" id="IPR036179">
    <property type="entry name" value="Ig-like_dom_sf"/>
</dbReference>
<reference evidence="4" key="3">
    <citation type="submission" date="2025-09" db="UniProtKB">
        <authorList>
            <consortium name="Ensembl"/>
        </authorList>
    </citation>
    <scope>IDENTIFICATION</scope>
</reference>
<dbReference type="GO" id="GO:0007166">
    <property type="term" value="P:cell surface receptor signaling pathway"/>
    <property type="evidence" value="ECO:0007669"/>
    <property type="project" value="TreeGrafter"/>
</dbReference>
<dbReference type="AlphaFoldDB" id="A0AAQ5Y1P2"/>
<keyword evidence="5" id="KW-1185">Reference proteome</keyword>
<dbReference type="GO" id="GO:0002376">
    <property type="term" value="P:immune system process"/>
    <property type="evidence" value="ECO:0007669"/>
    <property type="project" value="UniProtKB-KW"/>
</dbReference>
<dbReference type="Pfam" id="PF07686">
    <property type="entry name" value="V-set"/>
    <property type="match status" value="1"/>
</dbReference>